<dbReference type="RefSeq" id="WP_275474213.1">
    <property type="nucleotide sequence ID" value="NZ_CP162940.1"/>
</dbReference>
<evidence type="ECO:0000313" key="4">
    <source>
        <dbReference type="Proteomes" id="UP001579974"/>
    </source>
</evidence>
<accession>A0ABV5ALV0</accession>
<dbReference type="PIRSF" id="PIRSF037847">
    <property type="entry name" value="NiaR"/>
    <property type="match status" value="1"/>
</dbReference>
<evidence type="ECO:0000259" key="1">
    <source>
        <dbReference type="Pfam" id="PF02829"/>
    </source>
</evidence>
<name>A0ABV5ALV0_9BACL</name>
<dbReference type="Gene3D" id="1.10.10.10">
    <property type="entry name" value="Winged helix-like DNA-binding domain superfamily/Winged helix DNA-binding domain"/>
    <property type="match status" value="1"/>
</dbReference>
<dbReference type="PANTHER" id="PTHR40068:SF1">
    <property type="entry name" value="TRANSCRIPTION REPRESSOR NIAR-RELATED"/>
    <property type="match status" value="1"/>
</dbReference>
<dbReference type="PANTHER" id="PTHR40068">
    <property type="entry name" value="TRANSCRIPTION REPRESSOR NIAR-RELATED"/>
    <property type="match status" value="1"/>
</dbReference>
<dbReference type="Pfam" id="PF08279">
    <property type="entry name" value="HTH_11"/>
    <property type="match status" value="1"/>
</dbReference>
<evidence type="ECO:0000259" key="2">
    <source>
        <dbReference type="Pfam" id="PF08279"/>
    </source>
</evidence>
<dbReference type="SUPFAM" id="SSF46785">
    <property type="entry name" value="Winged helix' DNA-binding domain"/>
    <property type="match status" value="1"/>
</dbReference>
<dbReference type="InterPro" id="IPR026043">
    <property type="entry name" value="NadR"/>
</dbReference>
<dbReference type="InterPro" id="IPR036388">
    <property type="entry name" value="WH-like_DNA-bd_sf"/>
</dbReference>
<dbReference type="SUPFAM" id="SSF75500">
    <property type="entry name" value="Putative transcriptional regulator TM1602, C-terminal domain"/>
    <property type="match status" value="1"/>
</dbReference>
<keyword evidence="4" id="KW-1185">Reference proteome</keyword>
<dbReference type="Pfam" id="PF02829">
    <property type="entry name" value="3H"/>
    <property type="match status" value="1"/>
</dbReference>
<dbReference type="InterPro" id="IPR035922">
    <property type="entry name" value="3H_dom_sf"/>
</dbReference>
<feature type="domain" description="Helix-turn-helix type 11" evidence="2">
    <location>
        <begin position="4"/>
        <end position="56"/>
    </location>
</feature>
<protein>
    <submittedName>
        <fullName evidence="3">Transcription repressor NadR</fullName>
    </submittedName>
</protein>
<comment type="caution">
    <text evidence="3">The sequence shown here is derived from an EMBL/GenBank/DDBJ whole genome shotgun (WGS) entry which is preliminary data.</text>
</comment>
<gene>
    <name evidence="3" type="ORF">KKP3000_003528</name>
</gene>
<feature type="domain" description="3H" evidence="1">
    <location>
        <begin position="69"/>
        <end position="165"/>
    </location>
</feature>
<dbReference type="InterPro" id="IPR013196">
    <property type="entry name" value="HTH_11"/>
</dbReference>
<dbReference type="Gene3D" id="3.30.1340.20">
    <property type="entry name" value="3H domain"/>
    <property type="match status" value="1"/>
</dbReference>
<proteinExistence type="predicted"/>
<dbReference type="EMBL" id="JBDXSU010000053">
    <property type="protein sequence ID" value="MFB5193235.1"/>
    <property type="molecule type" value="Genomic_DNA"/>
</dbReference>
<dbReference type="InterPro" id="IPR036390">
    <property type="entry name" value="WH_DNA-bd_sf"/>
</dbReference>
<sequence length="168" mass="18686">MTKRQEDLLTALQQSIHPLSGQALANQLGVTRQVVVHDIALLRAMGHRILATPKGYLIQSTESVQTELVAVSHKPEQTPTELNIFVDCGLRVIDVRVEHRVYGEIVANLYLSSRRDVEHFLAKIQSEHAPFLSSLTGGIHYHLVEFDHVDQLTDAIAQLRAAGILVID</sequence>
<dbReference type="InterPro" id="IPR004173">
    <property type="entry name" value="3H_domain"/>
</dbReference>
<organism evidence="3 4">
    <name type="scientific">Alicyclobacillus fastidiosus</name>
    <dbReference type="NCBI Taxonomy" id="392011"/>
    <lineage>
        <taxon>Bacteria</taxon>
        <taxon>Bacillati</taxon>
        <taxon>Bacillota</taxon>
        <taxon>Bacilli</taxon>
        <taxon>Bacillales</taxon>
        <taxon>Alicyclobacillaceae</taxon>
        <taxon>Alicyclobacillus</taxon>
    </lineage>
</organism>
<dbReference type="Proteomes" id="UP001579974">
    <property type="component" value="Unassembled WGS sequence"/>
</dbReference>
<reference evidence="3 4" key="1">
    <citation type="journal article" date="2024" name="Int. J. Mol. Sci.">
        <title>Exploration of Alicyclobacillus spp. Genome in Search of Antibiotic Resistance.</title>
        <authorList>
            <person name="Bucka-Kolendo J."/>
            <person name="Kiousi D.E."/>
            <person name="Dekowska A."/>
            <person name="Mikolajczuk-Szczyrba A."/>
            <person name="Karadedos D.M."/>
            <person name="Michael P."/>
            <person name="Galanis A."/>
            <person name="Sokolowska B."/>
        </authorList>
    </citation>
    <scope>NUCLEOTIDE SEQUENCE [LARGE SCALE GENOMIC DNA]</scope>
    <source>
        <strain evidence="3 4">KKP 3000</strain>
    </source>
</reference>
<evidence type="ECO:0000313" key="3">
    <source>
        <dbReference type="EMBL" id="MFB5193235.1"/>
    </source>
</evidence>